<name>A0A1I8F8D9_9PLAT</name>
<accession>A0A1I8F8D9</accession>
<evidence type="ECO:0000259" key="6">
    <source>
        <dbReference type="Pfam" id="PF16212"/>
    </source>
</evidence>
<dbReference type="Proteomes" id="UP000095280">
    <property type="component" value="Unplaced"/>
</dbReference>
<dbReference type="Pfam" id="PF16212">
    <property type="entry name" value="PhoLip_ATPase_C"/>
    <property type="match status" value="1"/>
</dbReference>
<dbReference type="WBParaSite" id="maker-unitig_24594-snap-gene-0.3-mRNA-1">
    <property type="protein sequence ID" value="maker-unitig_24594-snap-gene-0.3-mRNA-1"/>
    <property type="gene ID" value="maker-unitig_24594-snap-gene-0.3"/>
</dbReference>
<feature type="domain" description="P-type ATPase C-terminal" evidence="6">
    <location>
        <begin position="240"/>
        <end position="287"/>
    </location>
</feature>
<sequence length="459" mass="50851">NSRTRRSTRLGQASATLRTPRPHGEIRRGRTATLCHSNRPNRERADGSSWRPSTTRLATMWKIAEQLLADVASKIETVGVPATINDLLLAGIRIWVLTGDKLETAINIGYSCRLLQSGMEVRTLTGSGLDDSPLCMSWVGGLEGSSKEPALVVEGEALAWAGRPELRAEFLEVCLQCRTVICCRVSPKQKSDVVRYVREALPTAVTLAIGDGANDVPMISGEPRRGRAERARRACRPRSAASDYALAQFRFLKKLLFVHVILFSFYKNLTLYITSFWFAMASGFSGQENCMRYPQLYKENQGSGSATISRCSRCGCLMVVYHSAHHICCVGPGSWHGSVFPKRPGVRSVLTWAGTVYSLAVRGHTTSGSWPCRQSLNPHVGSNFAEVWDSTGPLFGSANFWLRSVGCWRRCCPMTQRLGLDCLPGGPCAKTLRERSWKMEKLQRDPVQGVLLRNLLNKR</sequence>
<protein>
    <submittedName>
        <fullName evidence="8">PhoLip_ATPase_C domain-containing protein</fullName>
    </submittedName>
</protein>
<dbReference type="InterPro" id="IPR023214">
    <property type="entry name" value="HAD_sf"/>
</dbReference>
<evidence type="ECO:0000256" key="5">
    <source>
        <dbReference type="SAM" id="Phobius"/>
    </source>
</evidence>
<keyword evidence="7" id="KW-1185">Reference proteome</keyword>
<dbReference type="AlphaFoldDB" id="A0A1I8F8D9"/>
<keyword evidence="5" id="KW-0812">Transmembrane</keyword>
<dbReference type="Gene3D" id="3.40.50.1000">
    <property type="entry name" value="HAD superfamily/HAD-like"/>
    <property type="match status" value="1"/>
</dbReference>
<organism evidence="7 8">
    <name type="scientific">Macrostomum lignano</name>
    <dbReference type="NCBI Taxonomy" id="282301"/>
    <lineage>
        <taxon>Eukaryota</taxon>
        <taxon>Metazoa</taxon>
        <taxon>Spiralia</taxon>
        <taxon>Lophotrochozoa</taxon>
        <taxon>Platyhelminthes</taxon>
        <taxon>Rhabditophora</taxon>
        <taxon>Macrostomorpha</taxon>
        <taxon>Macrostomida</taxon>
        <taxon>Macrostomidae</taxon>
        <taxon>Macrostomum</taxon>
    </lineage>
</organism>
<dbReference type="InterPro" id="IPR036412">
    <property type="entry name" value="HAD-like_sf"/>
</dbReference>
<keyword evidence="2" id="KW-0479">Metal-binding</keyword>
<evidence type="ECO:0000313" key="8">
    <source>
        <dbReference type="WBParaSite" id="maker-unitig_24594-snap-gene-0.3-mRNA-1"/>
    </source>
</evidence>
<comment type="subcellular location">
    <subcellularLocation>
        <location evidence="1">Membrane</location>
        <topology evidence="1">Multi-pass membrane protein</topology>
    </subcellularLocation>
</comment>
<evidence type="ECO:0000256" key="3">
    <source>
        <dbReference type="ARBA" id="ARBA00022842"/>
    </source>
</evidence>
<dbReference type="PANTHER" id="PTHR24092">
    <property type="entry name" value="PROBABLE PHOSPHOLIPID-TRANSPORTING ATPASE"/>
    <property type="match status" value="1"/>
</dbReference>
<dbReference type="GO" id="GO:0140326">
    <property type="term" value="F:ATPase-coupled intramembrane lipid transporter activity"/>
    <property type="evidence" value="ECO:0007669"/>
    <property type="project" value="TreeGrafter"/>
</dbReference>
<proteinExistence type="predicted"/>
<evidence type="ECO:0000313" key="7">
    <source>
        <dbReference type="Proteomes" id="UP000095280"/>
    </source>
</evidence>
<keyword evidence="3" id="KW-0460">Magnesium</keyword>
<keyword evidence="5" id="KW-1133">Transmembrane helix</keyword>
<dbReference type="SUPFAM" id="SSF56784">
    <property type="entry name" value="HAD-like"/>
    <property type="match status" value="1"/>
</dbReference>
<feature type="transmembrane region" description="Helical" evidence="5">
    <location>
        <begin position="256"/>
        <end position="280"/>
    </location>
</feature>
<dbReference type="InterPro" id="IPR032630">
    <property type="entry name" value="P_typ_ATPase_c"/>
</dbReference>
<dbReference type="GO" id="GO:0005886">
    <property type="term" value="C:plasma membrane"/>
    <property type="evidence" value="ECO:0007669"/>
    <property type="project" value="TreeGrafter"/>
</dbReference>
<reference evidence="8" key="1">
    <citation type="submission" date="2016-11" db="UniProtKB">
        <authorList>
            <consortium name="WormBaseParasite"/>
        </authorList>
    </citation>
    <scope>IDENTIFICATION</scope>
</reference>
<evidence type="ECO:0000256" key="4">
    <source>
        <dbReference type="SAM" id="MobiDB-lite"/>
    </source>
</evidence>
<dbReference type="GO" id="GO:0046872">
    <property type="term" value="F:metal ion binding"/>
    <property type="evidence" value="ECO:0007669"/>
    <property type="project" value="UniProtKB-KW"/>
</dbReference>
<keyword evidence="5" id="KW-0472">Membrane</keyword>
<dbReference type="GO" id="GO:0045332">
    <property type="term" value="P:phospholipid translocation"/>
    <property type="evidence" value="ECO:0007669"/>
    <property type="project" value="TreeGrafter"/>
</dbReference>
<evidence type="ECO:0000256" key="2">
    <source>
        <dbReference type="ARBA" id="ARBA00022723"/>
    </source>
</evidence>
<evidence type="ECO:0000256" key="1">
    <source>
        <dbReference type="ARBA" id="ARBA00004141"/>
    </source>
</evidence>
<feature type="region of interest" description="Disordered" evidence="4">
    <location>
        <begin position="1"/>
        <end position="27"/>
    </location>
</feature>